<gene>
    <name evidence="2" type="ORF">PoB_001776400</name>
</gene>
<dbReference type="AlphaFoldDB" id="A0AAV3Z7E9"/>
<organism evidence="2 3">
    <name type="scientific">Plakobranchus ocellatus</name>
    <dbReference type="NCBI Taxonomy" id="259542"/>
    <lineage>
        <taxon>Eukaryota</taxon>
        <taxon>Metazoa</taxon>
        <taxon>Spiralia</taxon>
        <taxon>Lophotrochozoa</taxon>
        <taxon>Mollusca</taxon>
        <taxon>Gastropoda</taxon>
        <taxon>Heterobranchia</taxon>
        <taxon>Euthyneura</taxon>
        <taxon>Panpulmonata</taxon>
        <taxon>Sacoglossa</taxon>
        <taxon>Placobranchoidea</taxon>
        <taxon>Plakobranchidae</taxon>
        <taxon>Plakobranchus</taxon>
    </lineage>
</organism>
<accession>A0AAV3Z7E9</accession>
<keyword evidence="3" id="KW-1185">Reference proteome</keyword>
<proteinExistence type="predicted"/>
<dbReference type="EMBL" id="BLXT01002115">
    <property type="protein sequence ID" value="GFN91258.1"/>
    <property type="molecule type" value="Genomic_DNA"/>
</dbReference>
<name>A0AAV3Z7E9_9GAST</name>
<reference evidence="2 3" key="1">
    <citation type="journal article" date="2021" name="Elife">
        <title>Chloroplast acquisition without the gene transfer in kleptoplastic sea slugs, Plakobranchus ocellatus.</title>
        <authorList>
            <person name="Maeda T."/>
            <person name="Takahashi S."/>
            <person name="Yoshida T."/>
            <person name="Shimamura S."/>
            <person name="Takaki Y."/>
            <person name="Nagai Y."/>
            <person name="Toyoda A."/>
            <person name="Suzuki Y."/>
            <person name="Arimoto A."/>
            <person name="Ishii H."/>
            <person name="Satoh N."/>
            <person name="Nishiyama T."/>
            <person name="Hasebe M."/>
            <person name="Maruyama T."/>
            <person name="Minagawa J."/>
            <person name="Obokata J."/>
            <person name="Shigenobu S."/>
        </authorList>
    </citation>
    <scope>NUCLEOTIDE SEQUENCE [LARGE SCALE GENOMIC DNA]</scope>
</reference>
<evidence type="ECO:0000313" key="3">
    <source>
        <dbReference type="Proteomes" id="UP000735302"/>
    </source>
</evidence>
<dbReference type="Proteomes" id="UP000735302">
    <property type="component" value="Unassembled WGS sequence"/>
</dbReference>
<feature type="region of interest" description="Disordered" evidence="1">
    <location>
        <begin position="103"/>
        <end position="150"/>
    </location>
</feature>
<evidence type="ECO:0000256" key="1">
    <source>
        <dbReference type="SAM" id="MobiDB-lite"/>
    </source>
</evidence>
<comment type="caution">
    <text evidence="2">The sequence shown here is derived from an EMBL/GenBank/DDBJ whole genome shotgun (WGS) entry which is preliminary data.</text>
</comment>
<evidence type="ECO:0000313" key="2">
    <source>
        <dbReference type="EMBL" id="GFN91258.1"/>
    </source>
</evidence>
<sequence length="150" mass="16006">MAGLEPATEGSLQISGGLANHYATDARPRKTLMIPDFVQSGLQAGIEPAREMLLRALCHRGLSGSKYGASRNGKTARSNGDIVRNLTTSYNGDVLATAQTRQRVEGWQVRDSQTSIQSAGARPGRQQGCEHEGQQGLDQADNRGVTVSRG</sequence>
<protein>
    <submittedName>
        <fullName evidence="2">Uncharacterized protein</fullName>
    </submittedName>
</protein>